<organism evidence="7 8">
    <name type="scientific">Luteimonas deserti</name>
    <dbReference type="NCBI Taxonomy" id="2752306"/>
    <lineage>
        <taxon>Bacteria</taxon>
        <taxon>Pseudomonadati</taxon>
        <taxon>Pseudomonadota</taxon>
        <taxon>Gammaproteobacteria</taxon>
        <taxon>Lysobacterales</taxon>
        <taxon>Lysobacteraceae</taxon>
        <taxon>Luteimonas</taxon>
    </lineage>
</organism>
<evidence type="ECO:0000256" key="2">
    <source>
        <dbReference type="ARBA" id="ARBA00023136"/>
    </source>
</evidence>
<accession>A0A7Z0QPF9</accession>
<dbReference type="PANTHER" id="PTHR34819">
    <property type="entry name" value="LARGE CYSTEINE-RICH PERIPLASMIC PROTEIN OMCB"/>
    <property type="match status" value="1"/>
</dbReference>
<dbReference type="Gene3D" id="3.30.1330.60">
    <property type="entry name" value="OmpA-like domain"/>
    <property type="match status" value="1"/>
</dbReference>
<dbReference type="Proteomes" id="UP000589896">
    <property type="component" value="Unassembled WGS sequence"/>
</dbReference>
<dbReference type="InterPro" id="IPR051172">
    <property type="entry name" value="Chlamydia_OmcB"/>
</dbReference>
<dbReference type="EMBL" id="JACCJZ010000013">
    <property type="protein sequence ID" value="NYZ62397.1"/>
    <property type="molecule type" value="Genomic_DNA"/>
</dbReference>
<keyword evidence="5" id="KW-0732">Signal</keyword>
<evidence type="ECO:0000313" key="8">
    <source>
        <dbReference type="Proteomes" id="UP000589896"/>
    </source>
</evidence>
<comment type="caution">
    <text evidence="7">The sequence shown here is derived from an EMBL/GenBank/DDBJ whole genome shotgun (WGS) entry which is preliminary data.</text>
</comment>
<dbReference type="InterPro" id="IPR006664">
    <property type="entry name" value="OMP_bac"/>
</dbReference>
<dbReference type="NCBIfam" id="TIGR01451">
    <property type="entry name" value="B_ant_repeat"/>
    <property type="match status" value="2"/>
</dbReference>
<evidence type="ECO:0000256" key="5">
    <source>
        <dbReference type="SAM" id="SignalP"/>
    </source>
</evidence>
<sequence length="1671" mass="170735">MSGLLVTLVSTLVVGASHLALAQSATVTNVATVAAPQGLNDIDPSSDTSSVTITLSAPDVDFCAAGDIYNIINGAGLYRYSTALGSDARVAALDVSLGTDLNALMIDPGVDRSRLLFHAAGTGIVWAYDPTHPVTPGWYQTGAVVNANLPRAGMTRDGVGYLVTAVSGPADAPVAQMYRLERNGAYGYSISGPMPLTYDVNPTDRGSGDIAFDAQGIGWLVAGADLYRVDVAAGTATRQQNFSGAPAGVNYAGAAFGADDRLYVVVNSSGAYYAMDLAAGTMTPAGSSSSGAGRDLASCGFPDIQPAQLQVEKTLASITRDGTIVAPGTIAAPGDLLTYAIEVRHVGGTQAATLFPGAVVETVPAFTSRPAAADDFTCTGTACTNTQLRNIAVGASTTFRFSVVVDPDLPATVTEIANAVTVTGIDCTAPGNDCSELTPVDSSPSLASSKTLTAVNGAPPAGPVEPGDVLTYTVVASNTGNVVLPTVVVEDSRITPATVTCAPLAPGSACSLVGLYTVTSADIAAGTIRNTAVVTTPDTPSVCPAGATDPVCRPVLEIPTVPATPALTIVKTAGAPSGDSAGSTIDYSFLVTNTGNVTLDAIAIDDDRLDAAAVCPVTTLAPGATTTCTGTHTITQAEVDAGEVLNTATATGTTPGGGTTTSPPDDADVPLSATPGLSIVKTAGVPGGNTAGSTIDYSFVVTNTGGVTLTGIAIDDDRLDAPAVCPVTTLAPGATTTCTGTHTITQAEVDAGEVLNTATATGTTPGGGTTTSPPDDENVVLERRPALTTEKALTSNADEDGTGTVTLGDTLTYTVSATNSGTVTLTDVVIQDSRITPASVTCAALAPGARCLLVGTYVVTRADVVAGQVLNIAAVTTGEPGICPAGDPSPVCNPSVAIEVVPYEIDAVDDSTTTGQNTPVRIPVLDNDTLNRNPVDPDAVTLDEVTPPTNGRITVNPDGTITYTPDPGFSGEDRFVYRICEIANPDNCDIATVTITIRPNVVEAIDDDAGTVEPGVPTPVVVVDNDRSTGAPLDPGSVTIVTPPGHGTVACTGGICTYTPRFGFTGQDSFVYRVCDTSFPVPVCDTATVTVRVEGQAPLRVSKSAAVREVKVGDLVRYTVTVENIGNVSVAGAHVLDTPAQGFSYVDGSIASSNGRALTVSGHNPIRIGSLDLAPGERIELTYLMRVGAGIRAGTHLNRALAQTGDGIALSNVATAQVQTAFDPLLDDSLVFGTVFDDRNGDGWQASAAMRGVHVQGGFAPGAYIAGSTTVDRGAGPQPVADASAPLLRGLALGEVAGRQSAADPAEARQVTIRQRLRAADFTGDFVLTSREGVTLRMAADGSTRLERSGEAAAGRSAAEPTVTRRVLRDADGVAVEYVVANAGIDERGIPGVRIAAVEGLLIETDQYGRYHLVDVPGGNARRGRNFILKVDPATLPAGSAFTTANPLLRRVTPGLPVRFDFGVRLPVVELQGGRETVELELGEVLFEPDSSVLREAHLSAIDAMAVQVDRHGGGSVIITGEGEHQALAFARAASVRDALQARIDPAAAAALQVELRTRVDDPHALVAGVDASGVLLAKVLFDTDRAEIRPEFEALLDAVARRLDALGGGQVGIVGHTDVRGSHAYNVDLGLRRAQAVFDALSTRLSPEVRARVRVDASRDPSAPVGEARK</sequence>
<dbReference type="PANTHER" id="PTHR34819:SF3">
    <property type="entry name" value="CELL SURFACE PROTEIN"/>
    <property type="match status" value="1"/>
</dbReference>
<dbReference type="RefSeq" id="WP_180544616.1">
    <property type="nucleotide sequence ID" value="NZ_JACCJZ010000013.1"/>
</dbReference>
<keyword evidence="2 3" id="KW-0472">Membrane</keyword>
<protein>
    <submittedName>
        <fullName evidence="7">DUF11 domain-containing protein</fullName>
    </submittedName>
</protein>
<keyword evidence="8" id="KW-1185">Reference proteome</keyword>
<dbReference type="InterPro" id="IPR047589">
    <property type="entry name" value="DUF11_rpt"/>
</dbReference>
<feature type="domain" description="OmpA-like" evidence="6">
    <location>
        <begin position="1569"/>
        <end position="1671"/>
    </location>
</feature>
<evidence type="ECO:0000313" key="7">
    <source>
        <dbReference type="EMBL" id="NYZ62397.1"/>
    </source>
</evidence>
<dbReference type="CDD" id="cd07185">
    <property type="entry name" value="OmpA_C-like"/>
    <property type="match status" value="1"/>
</dbReference>
<feature type="region of interest" description="Disordered" evidence="4">
    <location>
        <begin position="758"/>
        <end position="777"/>
    </location>
</feature>
<dbReference type="GO" id="GO:0016020">
    <property type="term" value="C:membrane"/>
    <property type="evidence" value="ECO:0007669"/>
    <property type="project" value="UniProtKB-SubCell"/>
</dbReference>
<proteinExistence type="predicted"/>
<dbReference type="InterPro" id="IPR001434">
    <property type="entry name" value="OmcB-like_DUF11"/>
</dbReference>
<dbReference type="Gene3D" id="2.60.40.3440">
    <property type="match status" value="2"/>
</dbReference>
<evidence type="ECO:0000259" key="6">
    <source>
        <dbReference type="PROSITE" id="PS51123"/>
    </source>
</evidence>
<gene>
    <name evidence="7" type="ORF">H0E82_06425</name>
</gene>
<feature type="chain" id="PRO_5031525971" evidence="5">
    <location>
        <begin position="23"/>
        <end position="1671"/>
    </location>
</feature>
<feature type="signal peptide" evidence="5">
    <location>
        <begin position="1"/>
        <end position="22"/>
    </location>
</feature>
<evidence type="ECO:0000256" key="1">
    <source>
        <dbReference type="ARBA" id="ARBA00004370"/>
    </source>
</evidence>
<dbReference type="PROSITE" id="PS51123">
    <property type="entry name" value="OMPA_2"/>
    <property type="match status" value="1"/>
</dbReference>
<dbReference type="InterPro" id="IPR006665">
    <property type="entry name" value="OmpA-like"/>
</dbReference>
<name>A0A7Z0QPF9_9GAMM</name>
<dbReference type="SUPFAM" id="SSF103088">
    <property type="entry name" value="OmpA-like"/>
    <property type="match status" value="2"/>
</dbReference>
<dbReference type="InterPro" id="IPR055354">
    <property type="entry name" value="DUF7507"/>
</dbReference>
<dbReference type="Pfam" id="PF17963">
    <property type="entry name" value="Big_9"/>
    <property type="match status" value="2"/>
</dbReference>
<dbReference type="Pfam" id="PF01345">
    <property type="entry name" value="DUF11"/>
    <property type="match status" value="1"/>
</dbReference>
<comment type="subcellular location">
    <subcellularLocation>
        <location evidence="1">Membrane</location>
    </subcellularLocation>
</comment>
<evidence type="ECO:0000256" key="4">
    <source>
        <dbReference type="SAM" id="MobiDB-lite"/>
    </source>
</evidence>
<dbReference type="InterPro" id="IPR036737">
    <property type="entry name" value="OmpA-like_sf"/>
</dbReference>
<dbReference type="PRINTS" id="PR01021">
    <property type="entry name" value="OMPADOMAIN"/>
</dbReference>
<dbReference type="InterPro" id="IPR011044">
    <property type="entry name" value="Quino_amine_DH_bsu"/>
</dbReference>
<dbReference type="Pfam" id="PF00691">
    <property type="entry name" value="OmpA"/>
    <property type="match status" value="1"/>
</dbReference>
<reference evidence="7 8" key="1">
    <citation type="submission" date="2020-07" db="EMBL/GenBank/DDBJ databases">
        <title>isolation of Luteimonas sp. SJ-16.</title>
        <authorList>
            <person name="Huang X.-X."/>
            <person name="Xu L."/>
            <person name="Sun J.-Q."/>
        </authorList>
    </citation>
    <scope>NUCLEOTIDE SEQUENCE [LARGE SCALE GENOMIC DNA]</scope>
    <source>
        <strain evidence="7 8">SJ-16</strain>
    </source>
</reference>
<dbReference type="SUPFAM" id="SSF50969">
    <property type="entry name" value="YVTN repeat-like/Quinoprotein amine dehydrogenase"/>
    <property type="match status" value="1"/>
</dbReference>
<dbReference type="Pfam" id="PF24346">
    <property type="entry name" value="DUF7507"/>
    <property type="match status" value="4"/>
</dbReference>
<evidence type="ECO:0000256" key="3">
    <source>
        <dbReference type="PROSITE-ProRule" id="PRU00473"/>
    </source>
</evidence>